<dbReference type="Gene3D" id="2.70.20.10">
    <property type="entry name" value="Topoisomerase I, domain 3"/>
    <property type="match status" value="1"/>
</dbReference>
<dbReference type="Pfam" id="PF01131">
    <property type="entry name" value="Topoisom_bac"/>
    <property type="match status" value="1"/>
</dbReference>
<dbReference type="AlphaFoldDB" id="K1T4R7"/>
<evidence type="ECO:0000256" key="1">
    <source>
        <dbReference type="ARBA" id="ARBA00023235"/>
    </source>
</evidence>
<evidence type="ECO:0000259" key="2">
    <source>
        <dbReference type="PROSITE" id="PS52039"/>
    </source>
</evidence>
<dbReference type="GO" id="GO:0003917">
    <property type="term" value="F:DNA topoisomerase type I (single strand cut, ATP-independent) activity"/>
    <property type="evidence" value="ECO:0007669"/>
    <property type="project" value="InterPro"/>
</dbReference>
<feature type="domain" description="Topo IA-type catalytic" evidence="2">
    <location>
        <begin position="28"/>
        <end position="113"/>
    </location>
</feature>
<dbReference type="SMART" id="SM00436">
    <property type="entry name" value="TOP1Bc"/>
    <property type="match status" value="1"/>
</dbReference>
<dbReference type="Gene3D" id="1.10.460.10">
    <property type="entry name" value="Topoisomerase I, domain 2"/>
    <property type="match status" value="1"/>
</dbReference>
<dbReference type="PROSITE" id="PS52039">
    <property type="entry name" value="TOPO_IA_2"/>
    <property type="match status" value="1"/>
</dbReference>
<comment type="caution">
    <text evidence="3">The sequence shown here is derived from an EMBL/GenBank/DDBJ whole genome shotgun (WGS) entry which is preliminary data.</text>
</comment>
<dbReference type="InterPro" id="IPR013824">
    <property type="entry name" value="Topo_IA_cen_sub1"/>
</dbReference>
<feature type="non-terminal residue" evidence="3">
    <location>
        <position position="1"/>
    </location>
</feature>
<dbReference type="InterPro" id="IPR013497">
    <property type="entry name" value="Topo_IA_cen"/>
</dbReference>
<dbReference type="InterPro" id="IPR000380">
    <property type="entry name" value="Topo_IA"/>
</dbReference>
<organism evidence="3">
    <name type="scientific">human gut metagenome</name>
    <dbReference type="NCBI Taxonomy" id="408170"/>
    <lineage>
        <taxon>unclassified sequences</taxon>
        <taxon>metagenomes</taxon>
        <taxon>organismal metagenomes</taxon>
    </lineage>
</organism>
<gene>
    <name evidence="3" type="ORF">LEA_09015</name>
</gene>
<dbReference type="InterPro" id="IPR013825">
    <property type="entry name" value="Topo_IA_cen_sub2"/>
</dbReference>
<accession>K1T4R7</accession>
<keyword evidence="1 3" id="KW-0413">Isomerase</keyword>
<name>K1T4R7_9ZZZZ</name>
<dbReference type="PANTHER" id="PTHR42785:SF1">
    <property type="entry name" value="DNA TOPOISOMERASE"/>
    <property type="match status" value="1"/>
</dbReference>
<evidence type="ECO:0000313" key="3">
    <source>
        <dbReference type="EMBL" id="EKC68002.1"/>
    </source>
</evidence>
<dbReference type="SUPFAM" id="SSF56712">
    <property type="entry name" value="Prokaryotic type I DNA topoisomerase"/>
    <property type="match status" value="1"/>
</dbReference>
<reference evidence="3" key="1">
    <citation type="journal article" date="2013" name="Environ. Microbiol.">
        <title>Microbiota from the distal guts of lean and obese adolescents exhibit partial functional redundancy besides clear differences in community structure.</title>
        <authorList>
            <person name="Ferrer M."/>
            <person name="Ruiz A."/>
            <person name="Lanza F."/>
            <person name="Haange S.B."/>
            <person name="Oberbach A."/>
            <person name="Till H."/>
            <person name="Bargiela R."/>
            <person name="Campoy C."/>
            <person name="Segura M.T."/>
            <person name="Richter M."/>
            <person name="von Bergen M."/>
            <person name="Seifert J."/>
            <person name="Suarez A."/>
        </authorList>
    </citation>
    <scope>NUCLEOTIDE SEQUENCE</scope>
</reference>
<proteinExistence type="predicted"/>
<dbReference type="EMBL" id="AJWY01006029">
    <property type="protein sequence ID" value="EKC68002.1"/>
    <property type="molecule type" value="Genomic_DNA"/>
</dbReference>
<dbReference type="GO" id="GO:0006265">
    <property type="term" value="P:DNA topological change"/>
    <property type="evidence" value="ECO:0007669"/>
    <property type="project" value="InterPro"/>
</dbReference>
<dbReference type="PANTHER" id="PTHR42785">
    <property type="entry name" value="DNA TOPOISOMERASE, TYPE IA, CORE"/>
    <property type="match status" value="1"/>
</dbReference>
<dbReference type="InterPro" id="IPR003601">
    <property type="entry name" value="Topo_IA_2"/>
</dbReference>
<dbReference type="Gene3D" id="3.40.50.140">
    <property type="match status" value="1"/>
</dbReference>
<dbReference type="GO" id="GO:0003677">
    <property type="term" value="F:DNA binding"/>
    <property type="evidence" value="ECO:0007669"/>
    <property type="project" value="InterPro"/>
</dbReference>
<sequence>DDKTYRVTFNEITRDVVRKSIQAPRAIDQNLVDAQQARRVLDRIVGYQLSPLLWKKIRKGLSAGRVQSVATRLIVDRENEIRAFQPQEYWSLDVNLARVGKPWARQQKILWIS</sequence>
<protein>
    <submittedName>
        <fullName evidence="3">DNA topoisomerase I</fullName>
    </submittedName>
</protein>
<dbReference type="InterPro" id="IPR023405">
    <property type="entry name" value="Topo_IA_core_domain"/>
</dbReference>